<feature type="transmembrane region" description="Helical" evidence="2">
    <location>
        <begin position="320"/>
        <end position="341"/>
    </location>
</feature>
<feature type="transmembrane region" description="Helical" evidence="2">
    <location>
        <begin position="840"/>
        <end position="861"/>
    </location>
</feature>
<dbReference type="OrthoDB" id="20727at2759"/>
<organism evidence="4 5">
    <name type="scientific">Gossypium australe</name>
    <dbReference type="NCBI Taxonomy" id="47621"/>
    <lineage>
        <taxon>Eukaryota</taxon>
        <taxon>Viridiplantae</taxon>
        <taxon>Streptophyta</taxon>
        <taxon>Embryophyta</taxon>
        <taxon>Tracheophyta</taxon>
        <taxon>Spermatophyta</taxon>
        <taxon>Magnoliopsida</taxon>
        <taxon>eudicotyledons</taxon>
        <taxon>Gunneridae</taxon>
        <taxon>Pentapetalae</taxon>
        <taxon>rosids</taxon>
        <taxon>malvids</taxon>
        <taxon>Malvales</taxon>
        <taxon>Malvaceae</taxon>
        <taxon>Malvoideae</taxon>
        <taxon>Gossypium</taxon>
    </lineage>
</organism>
<dbReference type="EMBL" id="SMMG02000013">
    <property type="protein sequence ID" value="KAA3453427.1"/>
    <property type="molecule type" value="Genomic_DNA"/>
</dbReference>
<dbReference type="Gene3D" id="1.25.40.20">
    <property type="entry name" value="Ankyrin repeat-containing domain"/>
    <property type="match status" value="2"/>
</dbReference>
<dbReference type="InterPro" id="IPR002110">
    <property type="entry name" value="Ankyrin_rpt"/>
</dbReference>
<dbReference type="PANTHER" id="PTHR24128:SF40">
    <property type="entry name" value="SERINE_THREONINE-PROTEIN PHOSPHATASE 6 REGULATORY ANKYRIN REPEAT SUBUNIT A-LIKE"/>
    <property type="match status" value="1"/>
</dbReference>
<dbReference type="PROSITE" id="PS50297">
    <property type="entry name" value="ANK_REP_REGION"/>
    <property type="match status" value="1"/>
</dbReference>
<feature type="transmembrane region" description="Helical" evidence="2">
    <location>
        <begin position="268"/>
        <end position="287"/>
    </location>
</feature>
<gene>
    <name evidence="4" type="ORF">EPI10_009463</name>
</gene>
<feature type="transmembrane region" description="Helical" evidence="2">
    <location>
        <begin position="807"/>
        <end position="828"/>
    </location>
</feature>
<keyword evidence="2" id="KW-0472">Membrane</keyword>
<feature type="repeat" description="ANK" evidence="1">
    <location>
        <begin position="184"/>
        <end position="206"/>
    </location>
</feature>
<evidence type="ECO:0000259" key="3">
    <source>
        <dbReference type="Pfam" id="PF13962"/>
    </source>
</evidence>
<keyword evidence="1" id="KW-0040">ANK repeat</keyword>
<dbReference type="Pfam" id="PF13962">
    <property type="entry name" value="PGG"/>
    <property type="match status" value="1"/>
</dbReference>
<dbReference type="InterPro" id="IPR036770">
    <property type="entry name" value="Ankyrin_rpt-contain_sf"/>
</dbReference>
<feature type="domain" description="PGG" evidence="3">
    <location>
        <begin position="266"/>
        <end position="368"/>
    </location>
</feature>
<dbReference type="Pfam" id="PF12796">
    <property type="entry name" value="Ank_2"/>
    <property type="match status" value="1"/>
</dbReference>
<keyword evidence="2" id="KW-0812">Transmembrane</keyword>
<sequence>MDERLQRAAETGNIDALYSFIHHDANVFKRIDEMEFVDTPLHVAAVAGNTGFAMEMMNLKPSFARKLNPDGFSPVHLALLNQQTQMVIDFLSVDKDLIRVKGKGGFTVLHHVALDENYAHLSRRFLNFCPDCIFDLTVERQTALHIAVEKNKFEAFKAMLEWIQSAFEDNKCKRSKILNYQDKDGNTVLHLAASVNHPQMIKLLIECEEVDKNRINDRGFTAMDVLERQTVADNMESVNILSSNPSTFQKLSSVKILKDAIKEMRDETVGVLLIVFALLLTMAYQGVLSPPGSVFQGDATASTSSNHREGKSVMRTSSFLIFYIPNGLAFIISWFITLLLLESVAKSIMSFLSRIYTIVYFCYVAALSTVAPSTIVFLVVVSAQTIISFSLWFIWSPESKSIAITMQNAKTEYKLMVAAEHDDIDMLYQLIEEDTNVLHRMDKMDVVDTPLHMASSEGCVDFAMEMMYLKPSLAKKLNKEGLSPVHVALKCGHTDLALSLLGLDKTLVGVKGKMGYTPLHYIVMYEKKEDYLNEFFNDYHPCIIDDLTSQGETALHVAARCNNQALKYLLKWLRRTAKISMLKKHNLLDLGNRDKETVLHVLARNQPEPQIVNLLSNDLRIDTKVKNSKGQTALQILESSDKKGNVNIEECVSILRRHAKYCDPVVILRRIPFYIMAMVAQWGYEIKTMSTDNGNSMLVVTVLILTTSYQASLSPPGGVLPANVPKDNNNNKFSNLQVYIGSINGTTSNNHSYHVVENINFKPNNSTVGSSVLKKGPFLWFFIPNILAFSTSFLLTCLVIPTLVSGFFSFVLTLSLSTLLFCLLDSALVIISPDNQTSQILFTCVYAMVYITYLAIAFAVVPKIRRYYTSI</sequence>
<dbReference type="SUPFAM" id="SSF48403">
    <property type="entry name" value="Ankyrin repeat"/>
    <property type="match status" value="2"/>
</dbReference>
<feature type="transmembrane region" description="Helical" evidence="2">
    <location>
        <begin position="778"/>
        <end position="801"/>
    </location>
</feature>
<keyword evidence="2" id="KW-1133">Transmembrane helix</keyword>
<keyword evidence="5" id="KW-1185">Reference proteome</keyword>
<proteinExistence type="predicted"/>
<evidence type="ECO:0000256" key="1">
    <source>
        <dbReference type="PROSITE-ProRule" id="PRU00023"/>
    </source>
</evidence>
<evidence type="ECO:0000313" key="4">
    <source>
        <dbReference type="EMBL" id="KAA3453427.1"/>
    </source>
</evidence>
<dbReference type="PROSITE" id="PS50088">
    <property type="entry name" value="ANK_REPEAT"/>
    <property type="match status" value="1"/>
</dbReference>
<protein>
    <submittedName>
        <fullName evidence="4">Ankyrin repeat-containing protein</fullName>
    </submittedName>
</protein>
<feature type="transmembrane region" description="Helical" evidence="2">
    <location>
        <begin position="375"/>
        <end position="395"/>
    </location>
</feature>
<reference evidence="4" key="1">
    <citation type="submission" date="2019-08" db="EMBL/GenBank/DDBJ databases">
        <authorList>
            <person name="Liu F."/>
        </authorList>
    </citation>
    <scope>NUCLEOTIDE SEQUENCE [LARGE SCALE GENOMIC DNA]</scope>
    <source>
        <strain evidence="4">PA1801</strain>
        <tissue evidence="4">Leaf</tissue>
    </source>
</reference>
<dbReference type="AlphaFoldDB" id="A0A5B6U9D5"/>
<dbReference type="Pfam" id="PF13857">
    <property type="entry name" value="Ank_5"/>
    <property type="match status" value="1"/>
</dbReference>
<dbReference type="SMART" id="SM00248">
    <property type="entry name" value="ANK"/>
    <property type="match status" value="11"/>
</dbReference>
<dbReference type="Proteomes" id="UP000325315">
    <property type="component" value="Unassembled WGS sequence"/>
</dbReference>
<evidence type="ECO:0000256" key="2">
    <source>
        <dbReference type="SAM" id="Phobius"/>
    </source>
</evidence>
<comment type="caution">
    <text evidence="4">The sequence shown here is derived from an EMBL/GenBank/DDBJ whole genome shotgun (WGS) entry which is preliminary data.</text>
</comment>
<feature type="transmembrane region" description="Helical" evidence="2">
    <location>
        <begin position="348"/>
        <end position="369"/>
    </location>
</feature>
<dbReference type="PANTHER" id="PTHR24128">
    <property type="entry name" value="HOMEOBOX PROTEIN WARIAI"/>
    <property type="match status" value="1"/>
</dbReference>
<dbReference type="InterPro" id="IPR026961">
    <property type="entry name" value="PGG_dom"/>
</dbReference>
<name>A0A5B6U9D5_9ROSI</name>
<evidence type="ECO:0000313" key="5">
    <source>
        <dbReference type="Proteomes" id="UP000325315"/>
    </source>
</evidence>
<accession>A0A5B6U9D5</accession>